<reference evidence="2 3" key="2">
    <citation type="submission" date="2018-11" db="EMBL/GenBank/DDBJ databases">
        <authorList>
            <consortium name="Pathogen Informatics"/>
        </authorList>
    </citation>
    <scope>NUCLEOTIDE SEQUENCE [LARGE SCALE GENOMIC DNA]</scope>
    <source>
        <strain evidence="2 3">MHpl1</strain>
    </source>
</reference>
<keyword evidence="3" id="KW-1185">Reference proteome</keyword>
<dbReference type="AlphaFoldDB" id="A0A0N4W849"/>
<evidence type="ECO:0000313" key="4">
    <source>
        <dbReference type="WBParaSite" id="HPLM_0000635501-mRNA-1"/>
    </source>
</evidence>
<gene>
    <name evidence="2" type="ORF">HPLM_LOCUS6347</name>
</gene>
<evidence type="ECO:0000259" key="1">
    <source>
        <dbReference type="PROSITE" id="PS50042"/>
    </source>
</evidence>
<accession>A0A0N4W849</accession>
<protein>
    <submittedName>
        <fullName evidence="4">Cyclic nucleotide-binding domain-containing protein</fullName>
    </submittedName>
</protein>
<sequence length="117" mass="13381">MYPVQVDAGSTVIREGDAGNIMYAVQELSPVHLTRYRPNCIDAVLTPLFVCWLDQFGLLLHKDIVRKELFRMLIGLEAVHDYFEVFSFGRAVEVVLQIVQGKTRILAYSEKYEASEK</sequence>
<dbReference type="InterPro" id="IPR000595">
    <property type="entry name" value="cNMP-bd_dom"/>
</dbReference>
<feature type="domain" description="Cyclic nucleotide-binding" evidence="1">
    <location>
        <begin position="1"/>
        <end position="27"/>
    </location>
</feature>
<organism evidence="4">
    <name type="scientific">Haemonchus placei</name>
    <name type="common">Barber's pole worm</name>
    <dbReference type="NCBI Taxonomy" id="6290"/>
    <lineage>
        <taxon>Eukaryota</taxon>
        <taxon>Metazoa</taxon>
        <taxon>Ecdysozoa</taxon>
        <taxon>Nematoda</taxon>
        <taxon>Chromadorea</taxon>
        <taxon>Rhabditida</taxon>
        <taxon>Rhabditina</taxon>
        <taxon>Rhabditomorpha</taxon>
        <taxon>Strongyloidea</taxon>
        <taxon>Trichostrongylidae</taxon>
        <taxon>Haemonchus</taxon>
    </lineage>
</organism>
<reference evidence="4" key="1">
    <citation type="submission" date="2017-02" db="UniProtKB">
        <authorList>
            <consortium name="WormBaseParasite"/>
        </authorList>
    </citation>
    <scope>IDENTIFICATION</scope>
</reference>
<dbReference type="WBParaSite" id="HPLM_0000635501-mRNA-1">
    <property type="protein sequence ID" value="HPLM_0000635501-mRNA-1"/>
    <property type="gene ID" value="HPLM_0000635501"/>
</dbReference>
<dbReference type="PROSITE" id="PS50042">
    <property type="entry name" value="CNMP_BINDING_3"/>
    <property type="match status" value="1"/>
</dbReference>
<proteinExistence type="predicted"/>
<dbReference type="EMBL" id="UZAF01016479">
    <property type="protein sequence ID" value="VDO28684.1"/>
    <property type="molecule type" value="Genomic_DNA"/>
</dbReference>
<evidence type="ECO:0000313" key="3">
    <source>
        <dbReference type="Proteomes" id="UP000268014"/>
    </source>
</evidence>
<dbReference type="OrthoDB" id="63267at2759"/>
<evidence type="ECO:0000313" key="2">
    <source>
        <dbReference type="EMBL" id="VDO28684.1"/>
    </source>
</evidence>
<dbReference type="Proteomes" id="UP000268014">
    <property type="component" value="Unassembled WGS sequence"/>
</dbReference>
<name>A0A0N4W849_HAEPC</name>